<accession>A0A3P8AN60</accession>
<protein>
    <submittedName>
        <fullName evidence="2">Uncharacterized protein</fullName>
    </submittedName>
</protein>
<evidence type="ECO:0000256" key="1">
    <source>
        <dbReference type="SAM" id="MobiDB-lite"/>
    </source>
</evidence>
<gene>
    <name evidence="2" type="ORF">SBAD_LOCUS4849</name>
</gene>
<name>A0A3P8AN60_9BILA</name>
<organism evidence="2 3">
    <name type="scientific">Soboliphyme baturini</name>
    <dbReference type="NCBI Taxonomy" id="241478"/>
    <lineage>
        <taxon>Eukaryota</taxon>
        <taxon>Metazoa</taxon>
        <taxon>Ecdysozoa</taxon>
        <taxon>Nematoda</taxon>
        <taxon>Enoplea</taxon>
        <taxon>Dorylaimia</taxon>
        <taxon>Dioctophymatida</taxon>
        <taxon>Dioctophymatoidea</taxon>
        <taxon>Soboliphymatidae</taxon>
        <taxon>Soboliphyme</taxon>
    </lineage>
</organism>
<dbReference type="Proteomes" id="UP000270296">
    <property type="component" value="Unassembled WGS sequence"/>
</dbReference>
<sequence length="174" mass="19434">MLSRTLFLPSAKFSLHAATAGALFGLSSHLISWESRLLSLNWDWNSMQPRAILNGLLKQCLRSKESNGGTERGEIDGKPEIRRFGSSHHRPCPCRRCFSTPCDGRKTVTSALRSTLREAVRRFTTAVYSDRFNFSRTAAFDCRLFVYWSLPSGLCGPTIMIDALNNNAQVSSIS</sequence>
<keyword evidence="3" id="KW-1185">Reference proteome</keyword>
<dbReference type="EMBL" id="UZAM01008589">
    <property type="protein sequence ID" value="VDP05550.1"/>
    <property type="molecule type" value="Genomic_DNA"/>
</dbReference>
<feature type="region of interest" description="Disordered" evidence="1">
    <location>
        <begin position="65"/>
        <end position="89"/>
    </location>
</feature>
<evidence type="ECO:0000313" key="3">
    <source>
        <dbReference type="Proteomes" id="UP000270296"/>
    </source>
</evidence>
<proteinExistence type="predicted"/>
<dbReference type="AlphaFoldDB" id="A0A3P8AN60"/>
<reference evidence="2 3" key="1">
    <citation type="submission" date="2018-11" db="EMBL/GenBank/DDBJ databases">
        <authorList>
            <consortium name="Pathogen Informatics"/>
        </authorList>
    </citation>
    <scope>NUCLEOTIDE SEQUENCE [LARGE SCALE GENOMIC DNA]</scope>
</reference>
<evidence type="ECO:0000313" key="2">
    <source>
        <dbReference type="EMBL" id="VDP05550.1"/>
    </source>
</evidence>
<feature type="compositionally biased region" description="Basic and acidic residues" evidence="1">
    <location>
        <begin position="71"/>
        <end position="83"/>
    </location>
</feature>